<feature type="domain" description="NAD-glutamate dehydrogenase catalytic" evidence="1">
    <location>
        <begin position="274"/>
        <end position="774"/>
    </location>
</feature>
<gene>
    <name evidence="4" type="ORF">KHQ06_36235</name>
</gene>
<feature type="domain" description="NAD-glutamate dehydrogenase ACT3" evidence="3">
    <location>
        <begin position="101"/>
        <end position="171"/>
    </location>
</feature>
<accession>A0ABX8CT44</accession>
<dbReference type="InterPro" id="IPR049064">
    <property type="entry name" value="NAD_Glu_DH_ACT3"/>
</dbReference>
<protein>
    <submittedName>
        <fullName evidence="4">NAD-glutamate dehydrogenase</fullName>
    </submittedName>
</protein>
<evidence type="ECO:0000259" key="3">
    <source>
        <dbReference type="Pfam" id="PF21077"/>
    </source>
</evidence>
<evidence type="ECO:0000313" key="5">
    <source>
        <dbReference type="Proteomes" id="UP000683310"/>
    </source>
</evidence>
<dbReference type="InterPro" id="IPR028971">
    <property type="entry name" value="NAD-GDH_cat"/>
</dbReference>
<dbReference type="InterPro" id="IPR036291">
    <property type="entry name" value="NAD(P)-bd_dom_sf"/>
</dbReference>
<dbReference type="InterPro" id="IPR049056">
    <property type="entry name" value="NAD_Glu_DH_HM3"/>
</dbReference>
<dbReference type="InterPro" id="IPR049058">
    <property type="entry name" value="NAD_Glu_DH_HM2"/>
</dbReference>
<reference evidence="4 5" key="1">
    <citation type="submission" date="2021-04" db="EMBL/GenBank/DDBJ databases">
        <title>Nocardia tengchongensis.</title>
        <authorList>
            <person name="Zhuang k."/>
            <person name="Ran Y."/>
            <person name="Li W."/>
        </authorList>
    </citation>
    <scope>NUCLEOTIDE SEQUENCE [LARGE SCALE GENOMIC DNA]</scope>
    <source>
        <strain evidence="4 5">CFH S0057</strain>
    </source>
</reference>
<evidence type="ECO:0000259" key="2">
    <source>
        <dbReference type="Pfam" id="PF21074"/>
    </source>
</evidence>
<name>A0ABX8CT44_9NOCA</name>
<dbReference type="PANTHER" id="PTHR43403:SF1">
    <property type="entry name" value="NAD-SPECIFIC GLUTAMATE DEHYDROGENASE"/>
    <property type="match status" value="1"/>
</dbReference>
<dbReference type="InterPro" id="IPR046346">
    <property type="entry name" value="Aminoacid_DH-like_N_sf"/>
</dbReference>
<organism evidence="4 5">
    <name type="scientific">Nocardia tengchongensis</name>
    <dbReference type="NCBI Taxonomy" id="2055889"/>
    <lineage>
        <taxon>Bacteria</taxon>
        <taxon>Bacillati</taxon>
        <taxon>Actinomycetota</taxon>
        <taxon>Actinomycetes</taxon>
        <taxon>Mycobacteriales</taxon>
        <taxon>Nocardiaceae</taxon>
        <taxon>Nocardia</taxon>
    </lineage>
</organism>
<sequence length="1161" mass="126101">MGRRSPDLTNLRAGARLTLTSHHPCESPHRGCMLLYRQPPDRGDFPTMTQDWDDDLHARTADRTPANSYAQSLPEWYKHDFDPGRAATDIARIEALRPGSFDVALHAPTGSARGQARLTLYITGTAVSLSRILPVIQSLGVEVLDERTYPLQDSAGNQCWIYDFGLAFDHAPAPDAGTHARFTDAFAAAWRGDTEADTFNRLVLGAGLAWRPVSMLRAYAKYLRQSGFPYSPERIAEVLAAHPDSARLLAELFHARFTPGEPAATGEAELTDRLNDSIGRVVGLEADRILRALTTLIRNTLRTNYFVRGGNTTVLSFKLDPQRIDELPHPRPRFEIFVYSPRVEGVHLRFGAVARGGLRWSDRKEDLRTEVLGLVKAQAVKNAVIVPVGAKGGFIVKQPPRPRGDDQADRAAHLAEGIACYRQFIAGLLDVTDNIDAATGATIPARDVVRHDGDDTYLVVAADKGTSTFSDIANAVAADYGFWLGDAFASGGSVGYDHKAMGITARGAWESVERHFHELGRDTRSADFTVAGIGDMSGDVFGNGMLLSEHIRLVAAFDHRHIFLDPNPRAADSHVERERLFRLPRSSWADYDPDLISAGGGVWPRTAKSVPLTPEAHAALGLPDSVTAAAPDEVIRAILRAPVDLLWNGGVGTYVKASSESATEVGDKANDGVRVNAADVRATVVGEGGNLGFTALGRIEYARRGGRINTDALDNSAGVDCSDHEVNIKILLDAMMSAGRLTRAERDALLADMTVDVGRMVLRDNRSQNRVLGVSRAGAADRIGVHARMIAHLESRRGLVRALEALPDENELARRTAGGCGLTSPELATLLAHAKLAVKDELLAGDLPDDPALRDHLLAYFPATLRERFGDNVSEHPLHREIVATQLANDVIDHGGISFVFRLAENSAATGPDVVRAYLVATRLFGLQSLWDDIAAADLPATVADGLVRTTQRFLDRAVRWLLANRPQPLDIATETGRFAPRLATHAHLVPEWLRDREAADLRGRIADSIDAGVSHELAARVHLLLDQFGLLDIIEVADAGSHDVADVAGLYYALSQHLGTVRLLQSVSRLSTEDRWGSMARLALRDDLYGSLRLLCLALLADRPDPAEPPADTIARWATRNATRIHRTSTTLTEILDGPTADVAAMSVAVRQIRGLAHTA</sequence>
<dbReference type="SUPFAM" id="SSF53223">
    <property type="entry name" value="Aminoacid dehydrogenase-like, N-terminal domain"/>
    <property type="match status" value="1"/>
</dbReference>
<dbReference type="SUPFAM" id="SSF51735">
    <property type="entry name" value="NAD(P)-binding Rossmann-fold domains"/>
    <property type="match status" value="1"/>
</dbReference>
<dbReference type="Pfam" id="PF21077">
    <property type="entry name" value="GDH_ACT3"/>
    <property type="match status" value="1"/>
</dbReference>
<dbReference type="PANTHER" id="PTHR43403">
    <property type="entry name" value="NAD-SPECIFIC GLUTAMATE DEHYDROGENASE"/>
    <property type="match status" value="1"/>
</dbReference>
<dbReference type="Gene3D" id="3.40.50.720">
    <property type="entry name" value="NAD(P)-binding Rossmann-like Domain"/>
    <property type="match status" value="1"/>
</dbReference>
<feature type="domain" description="NAD-specific glutamate dehydrogenase C-terminal" evidence="2">
    <location>
        <begin position="820"/>
        <end position="1155"/>
    </location>
</feature>
<proteinExistence type="predicted"/>
<dbReference type="InterPro" id="IPR007780">
    <property type="entry name" value="NAD_Glu_DH_bac"/>
</dbReference>
<dbReference type="Pfam" id="PF21078">
    <property type="entry name" value="GDH_HM3"/>
    <property type="match status" value="1"/>
</dbReference>
<dbReference type="InterPro" id="IPR048381">
    <property type="entry name" value="GDH_C"/>
</dbReference>
<dbReference type="Pfam" id="PF21079">
    <property type="entry name" value="GDH_HM2"/>
    <property type="match status" value="1"/>
</dbReference>
<dbReference type="EMBL" id="CP074371">
    <property type="protein sequence ID" value="QVI21355.1"/>
    <property type="molecule type" value="Genomic_DNA"/>
</dbReference>
<evidence type="ECO:0000313" key="4">
    <source>
        <dbReference type="EMBL" id="QVI21355.1"/>
    </source>
</evidence>
<dbReference type="Proteomes" id="UP000683310">
    <property type="component" value="Chromosome"/>
</dbReference>
<dbReference type="Pfam" id="PF21074">
    <property type="entry name" value="GDH_C"/>
    <property type="match status" value="1"/>
</dbReference>
<evidence type="ECO:0000259" key="1">
    <source>
        <dbReference type="Pfam" id="PF05088"/>
    </source>
</evidence>
<dbReference type="Pfam" id="PF05088">
    <property type="entry name" value="Bac_GDH_CD"/>
    <property type="match status" value="1"/>
</dbReference>
<keyword evidence="5" id="KW-1185">Reference proteome</keyword>